<dbReference type="Proteomes" id="UP000280861">
    <property type="component" value="Unassembled WGS sequence"/>
</dbReference>
<sequence>MMNGSLTVLVIAAAWIMLSVILALVIGRAISIADFKQRQLNVGHTAPHSPVQARRAEVPPDAALLED</sequence>
<dbReference type="AlphaFoldDB" id="A0A3P5X915"/>
<evidence type="ECO:0000256" key="1">
    <source>
        <dbReference type="SAM" id="MobiDB-lite"/>
    </source>
</evidence>
<feature type="transmembrane region" description="Helical" evidence="2">
    <location>
        <begin position="6"/>
        <end position="30"/>
    </location>
</feature>
<dbReference type="EMBL" id="UXAU01000019">
    <property type="protein sequence ID" value="VDC23894.1"/>
    <property type="molecule type" value="Genomic_DNA"/>
</dbReference>
<accession>A0A3P5X915</accession>
<feature type="region of interest" description="Disordered" evidence="1">
    <location>
        <begin position="44"/>
        <end position="67"/>
    </location>
</feature>
<proteinExistence type="predicted"/>
<name>A0A3P5X915_9MICC</name>
<protein>
    <submittedName>
        <fullName evidence="3">Uncharacterized protein</fullName>
    </submittedName>
</protein>
<reference evidence="3 4" key="1">
    <citation type="submission" date="2018-11" db="EMBL/GenBank/DDBJ databases">
        <authorList>
            <person name="Criscuolo A."/>
        </authorList>
    </citation>
    <scope>NUCLEOTIDE SEQUENCE [LARGE SCALE GENOMIC DNA]</scope>
    <source>
        <strain evidence="3">AT11b</strain>
    </source>
</reference>
<gene>
    <name evidence="3" type="ORF">PSET11_01336</name>
</gene>
<evidence type="ECO:0000256" key="2">
    <source>
        <dbReference type="SAM" id="Phobius"/>
    </source>
</evidence>
<evidence type="ECO:0000313" key="4">
    <source>
        <dbReference type="Proteomes" id="UP000280861"/>
    </source>
</evidence>
<evidence type="ECO:0000313" key="3">
    <source>
        <dbReference type="EMBL" id="VDC23894.1"/>
    </source>
</evidence>
<keyword evidence="2" id="KW-0812">Transmembrane</keyword>
<organism evidence="3 4">
    <name type="scientific">Arthrobacter ulcerisalmonis</name>
    <dbReference type="NCBI Taxonomy" id="2483813"/>
    <lineage>
        <taxon>Bacteria</taxon>
        <taxon>Bacillati</taxon>
        <taxon>Actinomycetota</taxon>
        <taxon>Actinomycetes</taxon>
        <taxon>Micrococcales</taxon>
        <taxon>Micrococcaceae</taxon>
        <taxon>Arthrobacter</taxon>
    </lineage>
</organism>
<keyword evidence="2" id="KW-0472">Membrane</keyword>
<keyword evidence="4" id="KW-1185">Reference proteome</keyword>
<keyword evidence="2" id="KW-1133">Transmembrane helix</keyword>
<dbReference type="RefSeq" id="WP_124091291.1">
    <property type="nucleotide sequence ID" value="NZ_CBCRYA010000003.1"/>
</dbReference>